<reference evidence="3" key="1">
    <citation type="journal article" date="2023" name="bioRxiv">
        <title>Scaffold-level genome assemblies of two parasitoid biocontrol wasps reveal the parthenogenesis mechanism and an associated novel virus.</title>
        <authorList>
            <person name="Inwood S."/>
            <person name="Skelly J."/>
            <person name="Guhlin J."/>
            <person name="Harrop T."/>
            <person name="Goldson S."/>
            <person name="Dearden P."/>
        </authorList>
    </citation>
    <scope>NUCLEOTIDE SEQUENCE</scope>
    <source>
        <strain evidence="3">Irish</strain>
        <tissue evidence="3">Whole body</tissue>
    </source>
</reference>
<evidence type="ECO:0008006" key="5">
    <source>
        <dbReference type="Google" id="ProtNLM"/>
    </source>
</evidence>
<feature type="compositionally biased region" description="Acidic residues" evidence="1">
    <location>
        <begin position="1"/>
        <end position="11"/>
    </location>
</feature>
<feature type="transmembrane region" description="Helical" evidence="2">
    <location>
        <begin position="114"/>
        <end position="135"/>
    </location>
</feature>
<protein>
    <recommendedName>
        <fullName evidence="5">Transmembrane protein</fullName>
    </recommendedName>
</protein>
<dbReference type="Proteomes" id="UP001168990">
    <property type="component" value="Unassembled WGS sequence"/>
</dbReference>
<name>A0AA39FNX7_9HYME</name>
<sequence length="211" mass="23108">MGMEEEEEESEREMIGAMPAVAVRHERRRQEKRLKRPSQLYLSGQWLPPLQGSPPTPSPHQNGNLESLPELYVCGKISALHIVVICLLLGAIVLVVGLVQLAPGATTTDHRLPLLITGTILLLLGIALAGVRCYLLHCIPLSADSPIATPVPPVQTGDQSSVTRGTLDLLVGHENPPATNQMIHHHHHHHHRQQGNHKKKRSSQGSEHEDA</sequence>
<feature type="compositionally biased region" description="Basic residues" evidence="1">
    <location>
        <begin position="25"/>
        <end position="36"/>
    </location>
</feature>
<feature type="region of interest" description="Disordered" evidence="1">
    <location>
        <begin position="1"/>
        <end position="37"/>
    </location>
</feature>
<comment type="caution">
    <text evidence="3">The sequence shown here is derived from an EMBL/GenBank/DDBJ whole genome shotgun (WGS) entry which is preliminary data.</text>
</comment>
<reference evidence="3" key="2">
    <citation type="submission" date="2023-03" db="EMBL/GenBank/DDBJ databases">
        <authorList>
            <person name="Inwood S.N."/>
            <person name="Skelly J.G."/>
            <person name="Guhlin J."/>
            <person name="Harrop T.W.R."/>
            <person name="Goldson S.G."/>
            <person name="Dearden P.K."/>
        </authorList>
    </citation>
    <scope>NUCLEOTIDE SEQUENCE</scope>
    <source>
        <strain evidence="3">Irish</strain>
        <tissue evidence="3">Whole body</tissue>
    </source>
</reference>
<organism evidence="3 4">
    <name type="scientific">Microctonus aethiopoides</name>
    <dbReference type="NCBI Taxonomy" id="144406"/>
    <lineage>
        <taxon>Eukaryota</taxon>
        <taxon>Metazoa</taxon>
        <taxon>Ecdysozoa</taxon>
        <taxon>Arthropoda</taxon>
        <taxon>Hexapoda</taxon>
        <taxon>Insecta</taxon>
        <taxon>Pterygota</taxon>
        <taxon>Neoptera</taxon>
        <taxon>Endopterygota</taxon>
        <taxon>Hymenoptera</taxon>
        <taxon>Apocrita</taxon>
        <taxon>Ichneumonoidea</taxon>
        <taxon>Braconidae</taxon>
        <taxon>Euphorinae</taxon>
        <taxon>Microctonus</taxon>
    </lineage>
</organism>
<feature type="transmembrane region" description="Helical" evidence="2">
    <location>
        <begin position="79"/>
        <end position="102"/>
    </location>
</feature>
<feature type="region of interest" description="Disordered" evidence="1">
    <location>
        <begin position="176"/>
        <end position="211"/>
    </location>
</feature>
<keyword evidence="2" id="KW-1133">Transmembrane helix</keyword>
<evidence type="ECO:0000313" key="4">
    <source>
        <dbReference type="Proteomes" id="UP001168990"/>
    </source>
</evidence>
<keyword evidence="2" id="KW-0472">Membrane</keyword>
<proteinExistence type="predicted"/>
<keyword evidence="4" id="KW-1185">Reference proteome</keyword>
<gene>
    <name evidence="3" type="ORF">PV328_006189</name>
</gene>
<dbReference type="EMBL" id="JAQQBS010000002">
    <property type="protein sequence ID" value="KAK0172926.1"/>
    <property type="molecule type" value="Genomic_DNA"/>
</dbReference>
<dbReference type="AlphaFoldDB" id="A0AA39FNX7"/>
<accession>A0AA39FNX7</accession>
<evidence type="ECO:0000256" key="2">
    <source>
        <dbReference type="SAM" id="Phobius"/>
    </source>
</evidence>
<keyword evidence="2" id="KW-0812">Transmembrane</keyword>
<evidence type="ECO:0000256" key="1">
    <source>
        <dbReference type="SAM" id="MobiDB-lite"/>
    </source>
</evidence>
<evidence type="ECO:0000313" key="3">
    <source>
        <dbReference type="EMBL" id="KAK0172926.1"/>
    </source>
</evidence>
<feature type="compositionally biased region" description="Basic residues" evidence="1">
    <location>
        <begin position="183"/>
        <end position="202"/>
    </location>
</feature>